<dbReference type="InterPro" id="IPR007144">
    <property type="entry name" value="SSU_processome_Utp11"/>
</dbReference>
<protein>
    <recommendedName>
        <fullName evidence="6">U3 small nucleolar RNA-associated protein 11</fullName>
        <shortName evidence="6">U3 snoRNA-associated protein 11</shortName>
    </recommendedName>
</protein>
<proteinExistence type="inferred from homology"/>
<evidence type="ECO:0000256" key="2">
    <source>
        <dbReference type="ARBA" id="ARBA00004604"/>
    </source>
</evidence>
<dbReference type="PIRSF" id="PIRSF015952">
    <property type="entry name" value="U3snoRNP11"/>
    <property type="match status" value="1"/>
</dbReference>
<feature type="compositionally biased region" description="Basic residues" evidence="7">
    <location>
        <begin position="264"/>
        <end position="275"/>
    </location>
</feature>
<keyword evidence="4 6" id="KW-0698">rRNA processing</keyword>
<feature type="region of interest" description="Disordered" evidence="7">
    <location>
        <begin position="1"/>
        <end position="25"/>
    </location>
</feature>
<comment type="subcellular location">
    <subcellularLocation>
        <location evidence="2 6">Nucleus</location>
        <location evidence="2 6">Nucleolus</location>
    </subcellularLocation>
</comment>
<feature type="region of interest" description="Disordered" evidence="7">
    <location>
        <begin position="172"/>
        <end position="206"/>
    </location>
</feature>
<evidence type="ECO:0000256" key="7">
    <source>
        <dbReference type="SAM" id="MobiDB-lite"/>
    </source>
</evidence>
<sequence>MSSMRNAVQRRNHKERAQPKQREKWGLLEKHKDYSLRAKDFNEKKRRLKILRQKAADRNPDEFHFAMMSSKTDSRGVKIADRGNQVLSNEAVALLKTQDAGYLRTMAQKTRKAIARLQQSLTLDKTEDGEFVLSIIRDEDDDLDEQHISFVESAEEQRAWVERTAQLSESLADKLQNDPQDNQAYSNESEDEEPRPTKASTKLAEEDVKRARIIRKRRRRDREVRQTTLRILQKRERDLRAAETRLEVQRSQMSGGHGIGFTKKGLKFKSRARKK</sequence>
<comment type="caution">
    <text evidence="8">The sequence shown here is derived from an EMBL/GenBank/DDBJ whole genome shotgun (WGS) entry which is preliminary data.</text>
</comment>
<dbReference type="GO" id="GO:0006364">
    <property type="term" value="P:rRNA processing"/>
    <property type="evidence" value="ECO:0007669"/>
    <property type="project" value="UniProtKB-UniRule"/>
</dbReference>
<evidence type="ECO:0000256" key="4">
    <source>
        <dbReference type="ARBA" id="ARBA00022552"/>
    </source>
</evidence>
<comment type="subunit">
    <text evidence="6">Component of the ribosomal small subunit (SSU) processome.</text>
</comment>
<dbReference type="OrthoDB" id="29058at2759"/>
<dbReference type="Pfam" id="PF03998">
    <property type="entry name" value="Utp11"/>
    <property type="match status" value="1"/>
</dbReference>
<feature type="region of interest" description="Disordered" evidence="7">
    <location>
        <begin position="247"/>
        <end position="275"/>
    </location>
</feature>
<feature type="compositionally biased region" description="Polar residues" evidence="7">
    <location>
        <begin position="177"/>
        <end position="187"/>
    </location>
</feature>
<keyword evidence="9" id="KW-1185">Reference proteome</keyword>
<evidence type="ECO:0000256" key="6">
    <source>
        <dbReference type="PIRNR" id="PIRNR015952"/>
    </source>
</evidence>
<dbReference type="Proteomes" id="UP000664169">
    <property type="component" value="Unassembled WGS sequence"/>
</dbReference>
<comment type="function">
    <text evidence="1 6">Involved in nucleolar processing of pre-18S ribosomal RNA.</text>
</comment>
<name>A0A8H3FDS0_9LECA</name>
<evidence type="ECO:0000256" key="3">
    <source>
        <dbReference type="ARBA" id="ARBA00008105"/>
    </source>
</evidence>
<dbReference type="PANTHER" id="PTHR12838">
    <property type="entry name" value="U3 SMALL NUCLEOLAR RNA-ASSOCIATED PROTEIN 11"/>
    <property type="match status" value="1"/>
</dbReference>
<evidence type="ECO:0000256" key="1">
    <source>
        <dbReference type="ARBA" id="ARBA00004099"/>
    </source>
</evidence>
<organism evidence="8 9">
    <name type="scientific">Gomphillus americanus</name>
    <dbReference type="NCBI Taxonomy" id="1940652"/>
    <lineage>
        <taxon>Eukaryota</taxon>
        <taxon>Fungi</taxon>
        <taxon>Dikarya</taxon>
        <taxon>Ascomycota</taxon>
        <taxon>Pezizomycotina</taxon>
        <taxon>Lecanoromycetes</taxon>
        <taxon>OSLEUM clade</taxon>
        <taxon>Ostropomycetidae</taxon>
        <taxon>Ostropales</taxon>
        <taxon>Graphidaceae</taxon>
        <taxon>Gomphilloideae</taxon>
        <taxon>Gomphillus</taxon>
    </lineage>
</organism>
<dbReference type="AlphaFoldDB" id="A0A8H3FDS0"/>
<reference evidence="8" key="1">
    <citation type="submission" date="2021-03" db="EMBL/GenBank/DDBJ databases">
        <authorList>
            <person name="Tagirdzhanova G."/>
        </authorList>
    </citation>
    <scope>NUCLEOTIDE SEQUENCE</scope>
</reference>
<evidence type="ECO:0000313" key="8">
    <source>
        <dbReference type="EMBL" id="CAF9920158.1"/>
    </source>
</evidence>
<gene>
    <name evidence="8" type="ORF">GOMPHAMPRED_001994</name>
</gene>
<evidence type="ECO:0000313" key="9">
    <source>
        <dbReference type="Proteomes" id="UP000664169"/>
    </source>
</evidence>
<accession>A0A8H3FDS0</accession>
<keyword evidence="5 6" id="KW-0539">Nucleus</keyword>
<dbReference type="PANTHER" id="PTHR12838:SF0">
    <property type="entry name" value="U3 SMALL NUCLEOLAR RNA-ASSOCIATED PROTEIN 11-RELATED"/>
    <property type="match status" value="1"/>
</dbReference>
<evidence type="ECO:0000256" key="5">
    <source>
        <dbReference type="ARBA" id="ARBA00023242"/>
    </source>
</evidence>
<dbReference type="GO" id="GO:0032040">
    <property type="term" value="C:small-subunit processome"/>
    <property type="evidence" value="ECO:0007669"/>
    <property type="project" value="UniProtKB-UniRule"/>
</dbReference>
<feature type="compositionally biased region" description="Basic and acidic residues" evidence="7">
    <location>
        <begin position="15"/>
        <end position="25"/>
    </location>
</feature>
<comment type="similarity">
    <text evidence="3 6">Belongs to the UTP11 family.</text>
</comment>
<dbReference type="EMBL" id="CAJPDQ010000015">
    <property type="protein sequence ID" value="CAF9920158.1"/>
    <property type="molecule type" value="Genomic_DNA"/>
</dbReference>